<keyword evidence="4" id="KW-0378">Hydrolase</keyword>
<dbReference type="GO" id="GO:0051607">
    <property type="term" value="P:defense response to virus"/>
    <property type="evidence" value="ECO:0007669"/>
    <property type="project" value="UniProtKB-KW"/>
</dbReference>
<dbReference type="STRING" id="92487.SAMN02745130_03927"/>
<dbReference type="RefSeq" id="WP_078924332.1">
    <property type="nucleotide sequence ID" value="NZ_FUYB01000039.1"/>
</dbReference>
<keyword evidence="2" id="KW-0479">Metal-binding</keyword>
<dbReference type="InterPro" id="IPR042211">
    <property type="entry name" value="CRISPR-assoc_Cas1_N"/>
</dbReference>
<keyword evidence="1" id="KW-0540">Nuclease</keyword>
<dbReference type="Gene3D" id="3.100.10.20">
    <property type="entry name" value="CRISPR-associated endonuclease Cas1, N-terminal domain"/>
    <property type="match status" value="1"/>
</dbReference>
<dbReference type="InterPro" id="IPR002729">
    <property type="entry name" value="CRISPR-assoc_Cas1"/>
</dbReference>
<name>A0A1T4Y555_9GAMM</name>
<keyword evidence="5" id="KW-0460">Magnesium</keyword>
<keyword evidence="8" id="KW-1185">Reference proteome</keyword>
<dbReference type="GO" id="GO:0043571">
    <property type="term" value="P:maintenance of CRISPR repeat elements"/>
    <property type="evidence" value="ECO:0007669"/>
    <property type="project" value="InterPro"/>
</dbReference>
<evidence type="ECO:0000256" key="4">
    <source>
        <dbReference type="ARBA" id="ARBA00022801"/>
    </source>
</evidence>
<dbReference type="GO" id="GO:0004519">
    <property type="term" value="F:endonuclease activity"/>
    <property type="evidence" value="ECO:0007669"/>
    <property type="project" value="UniProtKB-KW"/>
</dbReference>
<dbReference type="GO" id="GO:0003676">
    <property type="term" value="F:nucleic acid binding"/>
    <property type="evidence" value="ECO:0007669"/>
    <property type="project" value="InterPro"/>
</dbReference>
<keyword evidence="3" id="KW-0255">Endonuclease</keyword>
<keyword evidence="6" id="KW-0051">Antiviral defense</keyword>
<dbReference type="GO" id="GO:0016787">
    <property type="term" value="F:hydrolase activity"/>
    <property type="evidence" value="ECO:0007669"/>
    <property type="project" value="UniProtKB-KW"/>
</dbReference>
<organism evidence="7 8">
    <name type="scientific">Thiothrix eikelboomii</name>
    <dbReference type="NCBI Taxonomy" id="92487"/>
    <lineage>
        <taxon>Bacteria</taxon>
        <taxon>Pseudomonadati</taxon>
        <taxon>Pseudomonadota</taxon>
        <taxon>Gammaproteobacteria</taxon>
        <taxon>Thiotrichales</taxon>
        <taxon>Thiotrichaceae</taxon>
        <taxon>Thiothrix</taxon>
    </lineage>
</organism>
<dbReference type="EMBL" id="FUYB01000039">
    <property type="protein sequence ID" value="SKA96860.1"/>
    <property type="molecule type" value="Genomic_DNA"/>
</dbReference>
<dbReference type="AlphaFoldDB" id="A0A1T4Y555"/>
<sequence length="259" mass="29933">MSEARQALYLDSLQADRVSVEAVALRVQTHAQLSLFYPLRRIARVVVTGKVEWQTAALLACLDYGIPLAFRERDGRLIGHCLSERSNQTPLEALLVYCADHPEGDAVYQQWRCQEEYQWVQRAGRTRQYHLQGRLAYQVMGQVERWVQALLPCRFGQFTAQLQAPIASHVAEVLAAYGFSDNIHLPVTRRVHLARDLAQLLILEAYWLVLRGERPSLQAERGLRYSLVAFYELHQAHFEERARIALNRLWRQLKTLEVD</sequence>
<accession>A0A1T4Y555</accession>
<evidence type="ECO:0000256" key="2">
    <source>
        <dbReference type="ARBA" id="ARBA00022723"/>
    </source>
</evidence>
<gene>
    <name evidence="7" type="ORF">SAMN02745130_03927</name>
</gene>
<evidence type="ECO:0000256" key="3">
    <source>
        <dbReference type="ARBA" id="ARBA00022759"/>
    </source>
</evidence>
<evidence type="ECO:0000313" key="7">
    <source>
        <dbReference type="EMBL" id="SKA96860.1"/>
    </source>
</evidence>
<evidence type="ECO:0000256" key="5">
    <source>
        <dbReference type="ARBA" id="ARBA00022842"/>
    </source>
</evidence>
<proteinExistence type="predicted"/>
<evidence type="ECO:0000256" key="1">
    <source>
        <dbReference type="ARBA" id="ARBA00022722"/>
    </source>
</evidence>
<dbReference type="GO" id="GO:0046872">
    <property type="term" value="F:metal ion binding"/>
    <property type="evidence" value="ECO:0007669"/>
    <property type="project" value="UniProtKB-KW"/>
</dbReference>
<protein>
    <submittedName>
        <fullName evidence="7">CRISPR associated protein Cas1</fullName>
    </submittedName>
</protein>
<dbReference type="OrthoDB" id="5622510at2"/>
<reference evidence="7 8" key="1">
    <citation type="submission" date="2017-02" db="EMBL/GenBank/DDBJ databases">
        <authorList>
            <person name="Peterson S.W."/>
        </authorList>
    </citation>
    <scope>NUCLEOTIDE SEQUENCE [LARGE SCALE GENOMIC DNA]</scope>
    <source>
        <strain evidence="7 8">ATCC 49788</strain>
    </source>
</reference>
<dbReference type="Proteomes" id="UP000190460">
    <property type="component" value="Unassembled WGS sequence"/>
</dbReference>
<evidence type="ECO:0000313" key="8">
    <source>
        <dbReference type="Proteomes" id="UP000190460"/>
    </source>
</evidence>
<dbReference type="Pfam" id="PF01867">
    <property type="entry name" value="Cas_Cas1"/>
    <property type="match status" value="1"/>
</dbReference>
<evidence type="ECO:0000256" key="6">
    <source>
        <dbReference type="ARBA" id="ARBA00023118"/>
    </source>
</evidence>